<evidence type="ECO:0000256" key="3">
    <source>
        <dbReference type="ARBA" id="ARBA00011233"/>
    </source>
</evidence>
<dbReference type="GO" id="GO:0046872">
    <property type="term" value="F:metal ion binding"/>
    <property type="evidence" value="ECO:0007669"/>
    <property type="project" value="UniProtKB-KW"/>
</dbReference>
<evidence type="ECO:0000256" key="5">
    <source>
        <dbReference type="ARBA" id="ARBA00022734"/>
    </source>
</evidence>
<keyword evidence="8" id="KW-0472">Membrane</keyword>
<keyword evidence="11" id="KW-1185">Reference proteome</keyword>
<dbReference type="Pfam" id="PF22633">
    <property type="entry name" value="F5_F8_type_C_2"/>
    <property type="match status" value="1"/>
</dbReference>
<dbReference type="GO" id="GO:0010185">
    <property type="term" value="P:regulation of cellular defense response"/>
    <property type="evidence" value="ECO:0007669"/>
    <property type="project" value="UniProtKB-ARBA"/>
</dbReference>
<evidence type="ECO:0000313" key="11">
    <source>
        <dbReference type="Proteomes" id="UP000683360"/>
    </source>
</evidence>
<dbReference type="InterPro" id="IPR006585">
    <property type="entry name" value="FTP1"/>
</dbReference>
<evidence type="ECO:0000256" key="4">
    <source>
        <dbReference type="ARBA" id="ARBA00022723"/>
    </source>
</evidence>
<feature type="transmembrane region" description="Helical" evidence="8">
    <location>
        <begin position="104"/>
        <end position="125"/>
    </location>
</feature>
<dbReference type="SMART" id="SM00607">
    <property type="entry name" value="FTP"/>
    <property type="match status" value="1"/>
</dbReference>
<feature type="transmembrane region" description="Helical" evidence="8">
    <location>
        <begin position="72"/>
        <end position="92"/>
    </location>
</feature>
<dbReference type="Gene3D" id="2.60.120.260">
    <property type="entry name" value="Galactose-binding domain-like"/>
    <property type="match status" value="1"/>
</dbReference>
<dbReference type="Proteomes" id="UP000683360">
    <property type="component" value="Unassembled WGS sequence"/>
</dbReference>
<dbReference type="PANTHER" id="PTHR45713">
    <property type="entry name" value="FTP DOMAIN-CONTAINING PROTEIN"/>
    <property type="match status" value="1"/>
</dbReference>
<accession>A0A8S3QUB9</accession>
<keyword evidence="6" id="KW-0106">Calcium</keyword>
<dbReference type="SUPFAM" id="SSF49785">
    <property type="entry name" value="Galactose-binding domain-like"/>
    <property type="match status" value="1"/>
</dbReference>
<dbReference type="InterPro" id="IPR051941">
    <property type="entry name" value="BG_Antigen-Binding_Lectin"/>
</dbReference>
<reference evidence="10" key="1">
    <citation type="submission" date="2021-03" db="EMBL/GenBank/DDBJ databases">
        <authorList>
            <person name="Bekaert M."/>
        </authorList>
    </citation>
    <scope>NUCLEOTIDE SEQUENCE</scope>
</reference>
<keyword evidence="8" id="KW-1133">Transmembrane helix</keyword>
<comment type="subunit">
    <text evidence="3">Homotrimer.</text>
</comment>
<evidence type="ECO:0000259" key="9">
    <source>
        <dbReference type="SMART" id="SM00607"/>
    </source>
</evidence>
<comment type="similarity">
    <text evidence="2">Belongs to the fucolectin family.</text>
</comment>
<name>A0A8S3QUB9_MYTED</name>
<proteinExistence type="inferred from homology"/>
<keyword evidence="8" id="KW-0812">Transmembrane</keyword>
<dbReference type="GO" id="GO:0042806">
    <property type="term" value="F:fucose binding"/>
    <property type="evidence" value="ECO:0007669"/>
    <property type="project" value="UniProtKB-ARBA"/>
</dbReference>
<keyword evidence="5" id="KW-0430">Lectin</keyword>
<dbReference type="AlphaFoldDB" id="A0A8S3QUB9"/>
<dbReference type="EMBL" id="CAJPWZ010000566">
    <property type="protein sequence ID" value="CAG2196653.1"/>
    <property type="molecule type" value="Genomic_DNA"/>
</dbReference>
<feature type="transmembrane region" description="Helical" evidence="8">
    <location>
        <begin position="145"/>
        <end position="166"/>
    </location>
</feature>
<evidence type="ECO:0000256" key="6">
    <source>
        <dbReference type="ARBA" id="ARBA00022837"/>
    </source>
</evidence>
<keyword evidence="7" id="KW-1015">Disulfide bond</keyword>
<dbReference type="InterPro" id="IPR008979">
    <property type="entry name" value="Galactose-bd-like_sf"/>
</dbReference>
<evidence type="ECO:0000256" key="2">
    <source>
        <dbReference type="ARBA" id="ARBA00010147"/>
    </source>
</evidence>
<gene>
    <name evidence="10" type="ORF">MEDL_11509</name>
</gene>
<dbReference type="GO" id="GO:0001868">
    <property type="term" value="P:regulation of complement activation, lectin pathway"/>
    <property type="evidence" value="ECO:0007669"/>
    <property type="project" value="UniProtKB-ARBA"/>
</dbReference>
<evidence type="ECO:0000313" key="10">
    <source>
        <dbReference type="EMBL" id="CAG2196653.1"/>
    </source>
</evidence>
<protein>
    <recommendedName>
        <fullName evidence="9">Fucolectin tachylectin-4 pentraxin-1 domain-containing protein</fullName>
    </recommendedName>
</protein>
<evidence type="ECO:0000256" key="7">
    <source>
        <dbReference type="ARBA" id="ARBA00023157"/>
    </source>
</evidence>
<evidence type="ECO:0000256" key="1">
    <source>
        <dbReference type="ARBA" id="ARBA00002219"/>
    </source>
</evidence>
<keyword evidence="4" id="KW-0479">Metal-binding</keyword>
<comment type="function">
    <text evidence="1">Acts as a defensive agent. Recognizes blood group fucosylated oligosaccharides including A, B, H and Lewis B-type antigens. Does not recognize Lewis A antigen and has low affinity for monovalent haptens.</text>
</comment>
<feature type="domain" description="Fucolectin tachylectin-4 pentraxin-1" evidence="9">
    <location>
        <begin position="194"/>
        <end position="327"/>
    </location>
</feature>
<organism evidence="10 11">
    <name type="scientific">Mytilus edulis</name>
    <name type="common">Blue mussel</name>
    <dbReference type="NCBI Taxonomy" id="6550"/>
    <lineage>
        <taxon>Eukaryota</taxon>
        <taxon>Metazoa</taxon>
        <taxon>Spiralia</taxon>
        <taxon>Lophotrochozoa</taxon>
        <taxon>Mollusca</taxon>
        <taxon>Bivalvia</taxon>
        <taxon>Autobranchia</taxon>
        <taxon>Pteriomorphia</taxon>
        <taxon>Mytilida</taxon>
        <taxon>Mytiloidea</taxon>
        <taxon>Mytilidae</taxon>
        <taxon>Mytilinae</taxon>
        <taxon>Mytilus</taxon>
    </lineage>
</organism>
<dbReference type="PANTHER" id="PTHR45713:SF15">
    <property type="entry name" value="F5_8 TYPE C DOMAIN-CONTAINING PROTEIN"/>
    <property type="match status" value="1"/>
</dbReference>
<sequence length="331" mass="36711">MCAGSIVSFIGQILSVRYPRWWTIESTVKNVTETVHFGIWVTLDCFDGACTEESSNSNGEKAWLEGVKVVEVFAVIFLFSSSVISALTIALRKRPARVFLLWKLFTAFSGAAGTVIIMGVLIFFKKKAGLSPSQAIATKDGIADWSMVVSSICGVMSIICSVFIGCKLIMKDSDIDDETDYSKWHDNNPDVDNLHEVAEGKTSTQSSQHAIFKPSYANDGNLNTFSHTTAEQSPYWEVDLGRNYKIRQIEIFVRRDCCGDLIRKLDITAGPSHNQMTRCGFYSGPAKTGYHLVFECRPIINGRYVKIQKNDTTNLALAEVQVMAIVDRTVG</sequence>
<evidence type="ECO:0000256" key="8">
    <source>
        <dbReference type="SAM" id="Phobius"/>
    </source>
</evidence>
<dbReference type="OrthoDB" id="6107812at2759"/>
<comment type="caution">
    <text evidence="10">The sequence shown here is derived from an EMBL/GenBank/DDBJ whole genome shotgun (WGS) entry which is preliminary data.</text>
</comment>